<dbReference type="PANTHER" id="PTHR22839">
    <property type="entry name" value="THO COMPLEX SUBUNIT 3 THO3"/>
    <property type="match status" value="1"/>
</dbReference>
<feature type="compositionally biased region" description="Basic and acidic residues" evidence="4">
    <location>
        <begin position="186"/>
        <end position="200"/>
    </location>
</feature>
<dbReference type="InterPro" id="IPR040132">
    <property type="entry name" value="Tex1/THOC3"/>
</dbReference>
<evidence type="ECO:0000313" key="5">
    <source>
        <dbReference type="EMBL" id="CAD8874979.1"/>
    </source>
</evidence>
<protein>
    <submittedName>
        <fullName evidence="5">Uncharacterized protein</fullName>
    </submittedName>
</protein>
<feature type="compositionally biased region" description="Low complexity" evidence="4">
    <location>
        <begin position="1"/>
        <end position="13"/>
    </location>
</feature>
<accession>A0A7S1FM46</accession>
<evidence type="ECO:0000256" key="4">
    <source>
        <dbReference type="SAM" id="MobiDB-lite"/>
    </source>
</evidence>
<dbReference type="EMBL" id="HBFR01003148">
    <property type="protein sequence ID" value="CAD8874979.1"/>
    <property type="molecule type" value="Transcribed_RNA"/>
</dbReference>
<dbReference type="GO" id="GO:0000445">
    <property type="term" value="C:THO complex part of transcription export complex"/>
    <property type="evidence" value="ECO:0007669"/>
    <property type="project" value="TreeGrafter"/>
</dbReference>
<evidence type="ECO:0000256" key="3">
    <source>
        <dbReference type="ARBA" id="ARBA00046343"/>
    </source>
</evidence>
<dbReference type="PANTHER" id="PTHR22839:SF0">
    <property type="entry name" value="THO COMPLEX SUBUNIT 3"/>
    <property type="match status" value="1"/>
</dbReference>
<reference evidence="5" key="1">
    <citation type="submission" date="2021-01" db="EMBL/GenBank/DDBJ databases">
        <authorList>
            <person name="Corre E."/>
            <person name="Pelletier E."/>
            <person name="Niang G."/>
            <person name="Scheremetjew M."/>
            <person name="Finn R."/>
            <person name="Kale V."/>
            <person name="Holt S."/>
            <person name="Cochrane G."/>
            <person name="Meng A."/>
            <person name="Brown T."/>
            <person name="Cohen L."/>
        </authorList>
    </citation>
    <scope>NUCLEOTIDE SEQUENCE</scope>
    <source>
        <strain evidence="5">308</strain>
    </source>
</reference>
<comment type="similarity">
    <text evidence="3">Belongs to the THOC3 family.</text>
</comment>
<keyword evidence="2" id="KW-0677">Repeat</keyword>
<keyword evidence="1" id="KW-0853">WD repeat</keyword>
<feature type="region of interest" description="Disordered" evidence="4">
    <location>
        <begin position="46"/>
        <end position="74"/>
    </location>
</feature>
<evidence type="ECO:0000256" key="2">
    <source>
        <dbReference type="ARBA" id="ARBA00022737"/>
    </source>
</evidence>
<dbReference type="InterPro" id="IPR015943">
    <property type="entry name" value="WD40/YVTN_repeat-like_dom_sf"/>
</dbReference>
<dbReference type="Gene3D" id="2.130.10.10">
    <property type="entry name" value="YVTN repeat-like/Quinoprotein amine dehydrogenase"/>
    <property type="match status" value="2"/>
</dbReference>
<dbReference type="SUPFAM" id="SSF50978">
    <property type="entry name" value="WD40 repeat-like"/>
    <property type="match status" value="2"/>
</dbReference>
<sequence length="933" mass="101829">MTATPAPTPSSSAGVTVDRRNLLSKNNSGAGESSFISCRRLSSTWTMQGSEGDKDEEDNVKTKTTTSPWPGDDTNIGVVSLERDAWRFDHEIRTLDWSPDGFDLVVATSEGGCLSVLDCRSVPWRLRSVYTSTTSGGDLRYLPFESVTWGPKYIAAAAKKASADWKPDAMLWTVVIFECGDGDGEVKGDGNDDKRGEGRGRNRARGRGRGALHIVRELMPLPQVRAPFFVPGHGDDILAFITTIGSGGGKLKSKIVFCFVSDVGAEHHTAISLRGTRITSLCFREYVNGTIMVYGDDGGGVHVSSLVEATGEAPMRRYPLNVHPIQSLSIEAHGGVNAVDISPDGKWLCAGGDQGVIQIFDTDSWQSNKKITLSNVNTAITLLSYSRDSSVLFVDRSGYEFPSFYYVSCSKLVEANADVFKDSKNRRSGAMQWHPKELVYASTSASDKNMVNITDLTKSLQTYLNLPLNANGIDNISTEVTAISFSPDFSYAAVSTTEVTDGDRGGDIFFLRTSQQQPVIVGHKKLLCGKNVLTIRWSPNGTMLAVLTCGGVDVLNANRDMEDASFFAVTELASMPLTGEGSNSEFSDSDVVKDICFSPNGEFLLTAGSGLQVNIYDVEMGFEFTNYLNIELMISKLSNLIQNTNLVSKTKETNDSSDCHKASGTSHRLQISAMCFSYAGEHMALATTIPSGNLCHSNVVVLDTSNHDIKNWMVISIICCGRSAVPCALAWSPGYSGNGKFLAIGLDLDQIRNVGRVEIVNVVEREDPMEQYEVIYWTDFNSNVVSLDWSTGWDLAVGTREGGCAILNLSFFAGRIDAGIQKYLNDNDRQIHPTRLKTQIRQLSQEGLFPLRWATNIPCPKTLCAGGGGGRGGIIIFVDVDCRSLGNLIQRCPLAYFTWMLPRNPPKKRTGIVKLKSFGDSIHRSFRRLDTSI</sequence>
<dbReference type="AlphaFoldDB" id="A0A7S1FM46"/>
<feature type="region of interest" description="Disordered" evidence="4">
    <location>
        <begin position="1"/>
        <end position="34"/>
    </location>
</feature>
<dbReference type="InterPro" id="IPR001680">
    <property type="entry name" value="WD40_rpt"/>
</dbReference>
<gene>
    <name evidence="5" type="ORF">CHYS00102_LOCUS2154</name>
</gene>
<feature type="compositionally biased region" description="Polar residues" evidence="4">
    <location>
        <begin position="23"/>
        <end position="34"/>
    </location>
</feature>
<evidence type="ECO:0000256" key="1">
    <source>
        <dbReference type="ARBA" id="ARBA00022574"/>
    </source>
</evidence>
<proteinExistence type="inferred from homology"/>
<dbReference type="Pfam" id="PF00400">
    <property type="entry name" value="WD40"/>
    <property type="match status" value="2"/>
</dbReference>
<organism evidence="5">
    <name type="scientific">Corethron hystrix</name>
    <dbReference type="NCBI Taxonomy" id="216773"/>
    <lineage>
        <taxon>Eukaryota</taxon>
        <taxon>Sar</taxon>
        <taxon>Stramenopiles</taxon>
        <taxon>Ochrophyta</taxon>
        <taxon>Bacillariophyta</taxon>
        <taxon>Coscinodiscophyceae</taxon>
        <taxon>Corethrophycidae</taxon>
        <taxon>Corethrales</taxon>
        <taxon>Corethraceae</taxon>
        <taxon>Corethron</taxon>
    </lineage>
</organism>
<dbReference type="SMART" id="SM00320">
    <property type="entry name" value="WD40"/>
    <property type="match status" value="4"/>
</dbReference>
<feature type="region of interest" description="Disordered" evidence="4">
    <location>
        <begin position="186"/>
        <end position="206"/>
    </location>
</feature>
<name>A0A7S1FM46_9STRA</name>
<dbReference type="InterPro" id="IPR036322">
    <property type="entry name" value="WD40_repeat_dom_sf"/>
</dbReference>
<dbReference type="GO" id="GO:0006406">
    <property type="term" value="P:mRNA export from nucleus"/>
    <property type="evidence" value="ECO:0007669"/>
    <property type="project" value="InterPro"/>
</dbReference>